<dbReference type="Proteomes" id="UP000182762">
    <property type="component" value="Unassembled WGS sequence"/>
</dbReference>
<sequence>MKKQAIIFLLLLFVGAYLQVTGNGTAQATERTVIPNDAIRLRILANSDSDKDQKVKRMVRDEVNKEINKWVEELTSFEEASKVIQSNLPEIKEIANRVLKEQGFSYEANVKFGKVSFPTKLYGNLLYPAGEYEAVLITLGEGEGANWWCVLFPPMCFLDFSNGQAIPEQEGVKASESTSKPVKEEVTQTEPSVNVEEEETKNTKPKKKESKIEEKEQKPEVKFFVVEWFEKVVS</sequence>
<dbReference type="Pfam" id="PF09551">
    <property type="entry name" value="Spore_II_R"/>
    <property type="match status" value="1"/>
</dbReference>
<proteinExistence type="predicted"/>
<accession>A0A1I5ZTE1</accession>
<dbReference type="NCBIfam" id="TIGR02837">
    <property type="entry name" value="spore_II_R"/>
    <property type="match status" value="1"/>
</dbReference>
<dbReference type="InterPro" id="IPR014202">
    <property type="entry name" value="Spore_II_R"/>
</dbReference>
<organism evidence="3 4">
    <name type="scientific">Priestia endophytica DSM 13796</name>
    <dbReference type="NCBI Taxonomy" id="1121089"/>
    <lineage>
        <taxon>Bacteria</taxon>
        <taxon>Bacillati</taxon>
        <taxon>Bacillota</taxon>
        <taxon>Bacilli</taxon>
        <taxon>Bacillales</taxon>
        <taxon>Bacillaceae</taxon>
        <taxon>Priestia</taxon>
    </lineage>
</organism>
<name>A0A1I5ZTE1_9BACI</name>
<dbReference type="GeneID" id="93710879"/>
<gene>
    <name evidence="3" type="ORF">SAMN02745910_02221</name>
</gene>
<keyword evidence="4" id="KW-1185">Reference proteome</keyword>
<comment type="caution">
    <text evidence="3">The sequence shown here is derived from an EMBL/GenBank/DDBJ whole genome shotgun (WGS) entry which is preliminary data.</text>
</comment>
<feature type="region of interest" description="Disordered" evidence="1">
    <location>
        <begin position="169"/>
        <end position="217"/>
    </location>
</feature>
<evidence type="ECO:0000313" key="3">
    <source>
        <dbReference type="EMBL" id="SFQ59670.1"/>
    </source>
</evidence>
<keyword evidence="2" id="KW-0732">Signal</keyword>
<protein>
    <submittedName>
        <fullName evidence="3">Stage II sporulation protein R</fullName>
    </submittedName>
</protein>
<dbReference type="RefSeq" id="WP_061804805.1">
    <property type="nucleotide sequence ID" value="NZ_FOXX01000005.1"/>
</dbReference>
<feature type="signal peptide" evidence="2">
    <location>
        <begin position="1"/>
        <end position="18"/>
    </location>
</feature>
<evidence type="ECO:0000256" key="1">
    <source>
        <dbReference type="SAM" id="MobiDB-lite"/>
    </source>
</evidence>
<dbReference type="EMBL" id="FOXX01000005">
    <property type="protein sequence ID" value="SFQ59670.1"/>
    <property type="molecule type" value="Genomic_DNA"/>
</dbReference>
<feature type="chain" id="PRO_5047356430" evidence="2">
    <location>
        <begin position="19"/>
        <end position="234"/>
    </location>
</feature>
<reference evidence="3 4" key="1">
    <citation type="submission" date="2016-10" db="EMBL/GenBank/DDBJ databases">
        <authorList>
            <person name="Varghese N."/>
            <person name="Submissions S."/>
        </authorList>
    </citation>
    <scope>NUCLEOTIDE SEQUENCE [LARGE SCALE GENOMIC DNA]</scope>
    <source>
        <strain evidence="3 4">DSM 13796</strain>
    </source>
</reference>
<evidence type="ECO:0000256" key="2">
    <source>
        <dbReference type="SAM" id="SignalP"/>
    </source>
</evidence>
<evidence type="ECO:0000313" key="4">
    <source>
        <dbReference type="Proteomes" id="UP000182762"/>
    </source>
</evidence>